<dbReference type="RefSeq" id="WP_354549175.1">
    <property type="nucleotide sequence ID" value="NZ_JBEPSM010000001.1"/>
</dbReference>
<feature type="transmembrane region" description="Helical" evidence="1">
    <location>
        <begin position="102"/>
        <end position="124"/>
    </location>
</feature>
<evidence type="ECO:0000256" key="1">
    <source>
        <dbReference type="SAM" id="Phobius"/>
    </source>
</evidence>
<name>A0ABV2QVL2_9HYPH</name>
<proteinExistence type="predicted"/>
<dbReference type="Proteomes" id="UP001549321">
    <property type="component" value="Unassembled WGS sequence"/>
</dbReference>
<evidence type="ECO:0000313" key="3">
    <source>
        <dbReference type="Proteomes" id="UP001549321"/>
    </source>
</evidence>
<evidence type="ECO:0000313" key="2">
    <source>
        <dbReference type="EMBL" id="MET4633069.1"/>
    </source>
</evidence>
<keyword evidence="1" id="KW-1133">Transmembrane helix</keyword>
<dbReference type="EMBL" id="JBEPSM010000001">
    <property type="protein sequence ID" value="MET4633069.1"/>
    <property type="molecule type" value="Genomic_DNA"/>
</dbReference>
<reference evidence="2 3" key="1">
    <citation type="submission" date="2024-06" db="EMBL/GenBank/DDBJ databases">
        <title>Sorghum-associated microbial communities from plants grown in Nebraska, USA.</title>
        <authorList>
            <person name="Schachtman D."/>
        </authorList>
    </citation>
    <scope>NUCLEOTIDE SEQUENCE [LARGE SCALE GENOMIC DNA]</scope>
    <source>
        <strain evidence="2 3">3207</strain>
    </source>
</reference>
<keyword evidence="3" id="KW-1185">Reference proteome</keyword>
<keyword evidence="1" id="KW-0812">Transmembrane</keyword>
<organism evidence="2 3">
    <name type="scientific">Kaistia defluvii</name>
    <dbReference type="NCBI Taxonomy" id="410841"/>
    <lineage>
        <taxon>Bacteria</taxon>
        <taxon>Pseudomonadati</taxon>
        <taxon>Pseudomonadota</taxon>
        <taxon>Alphaproteobacteria</taxon>
        <taxon>Hyphomicrobiales</taxon>
        <taxon>Kaistiaceae</taxon>
        <taxon>Kaistia</taxon>
    </lineage>
</organism>
<accession>A0ABV2QVL2</accession>
<protein>
    <submittedName>
        <fullName evidence="2">Anti-sigma factor RsiW</fullName>
    </submittedName>
</protein>
<gene>
    <name evidence="2" type="ORF">ABIE08_000982</name>
</gene>
<keyword evidence="1" id="KW-0472">Membrane</keyword>
<sequence length="272" mass="29228">MADLSHPEDARLIALLDGTLADEERAALLARIDIDPALQARLDRIERGGRLIVPAFEALQAEAPRARLEDLLASAIVTDETRRVLERPQTRALRFPRWQPRLVAAALALFVLGGVLGASLNGWIGREGGGSEIRTTEGWRQAVAEYWSLTTPETLALAPTPERAAAELSAASAKLGVDLTGAPDAFPGLSFRGAQLFDFQGRPLVQIAYLDPQHGPIAYCVIARPDQADVAPTIEELDGFTIVHWASGGQGRLLIGRAPAERLQALAQKVTG</sequence>
<comment type="caution">
    <text evidence="2">The sequence shown here is derived from an EMBL/GenBank/DDBJ whole genome shotgun (WGS) entry which is preliminary data.</text>
</comment>